<protein>
    <submittedName>
        <fullName evidence="1">Uncharacterized protein</fullName>
    </submittedName>
</protein>
<dbReference type="EMBL" id="JGZB01000004">
    <property type="protein sequence ID" value="KFI68407.1"/>
    <property type="molecule type" value="Genomic_DNA"/>
</dbReference>
<sequence>MVQPYLNSMNDHLFAPELTMDHRTIIMEMEESAHQSA</sequence>
<name>A0A087BBK7_9BIFI</name>
<reference evidence="1 2" key="1">
    <citation type="submission" date="2014-03" db="EMBL/GenBank/DDBJ databases">
        <title>Genomics of Bifidobacteria.</title>
        <authorList>
            <person name="Ventura M."/>
            <person name="Milani C."/>
            <person name="Lugli G.A."/>
        </authorList>
    </citation>
    <scope>NUCLEOTIDE SEQUENCE [LARGE SCALE GENOMIC DNA]</scope>
    <source>
        <strain evidence="1 2">LMG 11591</strain>
    </source>
</reference>
<evidence type="ECO:0000313" key="2">
    <source>
        <dbReference type="Proteomes" id="UP000029052"/>
    </source>
</evidence>
<organism evidence="1 2">
    <name type="scientific">Bifidobacterium magnum</name>
    <dbReference type="NCBI Taxonomy" id="1692"/>
    <lineage>
        <taxon>Bacteria</taxon>
        <taxon>Bacillati</taxon>
        <taxon>Actinomycetota</taxon>
        <taxon>Actinomycetes</taxon>
        <taxon>Bifidobacteriales</taxon>
        <taxon>Bifidobacteriaceae</taxon>
        <taxon>Bifidobacterium</taxon>
    </lineage>
</organism>
<comment type="caution">
    <text evidence="1">The sequence shown here is derived from an EMBL/GenBank/DDBJ whole genome shotgun (WGS) entry which is preliminary data.</text>
</comment>
<dbReference type="AlphaFoldDB" id="A0A087BBK7"/>
<keyword evidence="2" id="KW-1185">Reference proteome</keyword>
<accession>A0A087BBK7</accession>
<proteinExistence type="predicted"/>
<dbReference type="Proteomes" id="UP000029052">
    <property type="component" value="Unassembled WGS sequence"/>
</dbReference>
<evidence type="ECO:0000313" key="1">
    <source>
        <dbReference type="EMBL" id="KFI68407.1"/>
    </source>
</evidence>
<gene>
    <name evidence="1" type="ORF">BMAGN_0368</name>
</gene>